<evidence type="ECO:0000256" key="3">
    <source>
        <dbReference type="ARBA" id="ARBA00022592"/>
    </source>
</evidence>
<organism evidence="9 10">
    <name type="scientific">Rhizophlyctis rosea</name>
    <dbReference type="NCBI Taxonomy" id="64517"/>
    <lineage>
        <taxon>Eukaryota</taxon>
        <taxon>Fungi</taxon>
        <taxon>Fungi incertae sedis</taxon>
        <taxon>Chytridiomycota</taxon>
        <taxon>Chytridiomycota incertae sedis</taxon>
        <taxon>Chytridiomycetes</taxon>
        <taxon>Rhizophlyctidales</taxon>
        <taxon>Rhizophlyctidaceae</taxon>
        <taxon>Rhizophlyctis</taxon>
    </lineage>
</organism>
<evidence type="ECO:0000256" key="6">
    <source>
        <dbReference type="ARBA" id="ARBA00023136"/>
    </source>
</evidence>
<comment type="subcellular location">
    <subcellularLocation>
        <location evidence="1 7">Membrane</location>
        <topology evidence="1 7">Multi-pass membrane protein</topology>
    </subcellularLocation>
</comment>
<dbReference type="GO" id="GO:0016020">
    <property type="term" value="C:membrane"/>
    <property type="evidence" value="ECO:0007669"/>
    <property type="project" value="UniProtKB-SubCell"/>
</dbReference>
<proteinExistence type="inferred from homology"/>
<evidence type="ECO:0000256" key="8">
    <source>
        <dbReference type="SAM" id="SignalP"/>
    </source>
</evidence>
<keyword evidence="10" id="KW-1185">Reference proteome</keyword>
<dbReference type="GO" id="GO:0035435">
    <property type="term" value="P:phosphate ion transmembrane transport"/>
    <property type="evidence" value="ECO:0007669"/>
    <property type="project" value="TreeGrafter"/>
</dbReference>
<evidence type="ECO:0000256" key="4">
    <source>
        <dbReference type="ARBA" id="ARBA00022692"/>
    </source>
</evidence>
<feature type="transmembrane region" description="Helical" evidence="7">
    <location>
        <begin position="116"/>
        <end position="135"/>
    </location>
</feature>
<comment type="caution">
    <text evidence="9">The sequence shown here is derived from an EMBL/GenBank/DDBJ whole genome shotgun (WGS) entry which is preliminary data.</text>
</comment>
<feature type="transmembrane region" description="Helical" evidence="7">
    <location>
        <begin position="427"/>
        <end position="446"/>
    </location>
</feature>
<dbReference type="Proteomes" id="UP001212841">
    <property type="component" value="Unassembled WGS sequence"/>
</dbReference>
<feature type="transmembrane region" description="Helical" evidence="7">
    <location>
        <begin position="467"/>
        <end position="485"/>
    </location>
</feature>
<dbReference type="InterPro" id="IPR001204">
    <property type="entry name" value="Phos_transporter"/>
</dbReference>
<name>A0AAD5SBT8_9FUNG</name>
<comment type="function">
    <text evidence="7">Sodium-phosphate symporter.</text>
</comment>
<feature type="chain" id="PRO_5042075850" description="Phosphate transporter" evidence="8">
    <location>
        <begin position="22"/>
        <end position="547"/>
    </location>
</feature>
<keyword evidence="3 7" id="KW-0592">Phosphate transport</keyword>
<feature type="transmembrane region" description="Helical" evidence="7">
    <location>
        <begin position="514"/>
        <end position="540"/>
    </location>
</feature>
<reference evidence="9" key="1">
    <citation type="submission" date="2020-05" db="EMBL/GenBank/DDBJ databases">
        <title>Phylogenomic resolution of chytrid fungi.</title>
        <authorList>
            <person name="Stajich J.E."/>
            <person name="Amses K."/>
            <person name="Simmons R."/>
            <person name="Seto K."/>
            <person name="Myers J."/>
            <person name="Bonds A."/>
            <person name="Quandt C.A."/>
            <person name="Barry K."/>
            <person name="Liu P."/>
            <person name="Grigoriev I."/>
            <person name="Longcore J.E."/>
            <person name="James T.Y."/>
        </authorList>
    </citation>
    <scope>NUCLEOTIDE SEQUENCE</scope>
    <source>
        <strain evidence="9">JEL0318</strain>
    </source>
</reference>
<sequence length="547" mass="59193">MDPYSYTWLFAIGLVLAFADAFGIGSNDVANSFATSVGSRSLTFKQAVGIAVFTEFGGAVLLGAGVADTIKNKIISINQFADAPEALMLAFVCALFGSAIWVNAASHYGWPVSTTHSITGAIAGAGVAAFGINTVEWSWKGMGQIAASWFISPIVAGIFAAIIYSFTKYGIMRAKNSLKRALMTIPVYIFFTLFLCIMYIILKGGQSKTLANKVNMIAGIAAGVAGAVAIWAFIFYVPWIRRKVQDEENLRWYHVFYTPFVPVQEKDAGYAERLDNLYKEHGKAFVVKEGQQPAEGEKEGEASVVSVDKTSDVTITEEPAHATASLAKLDEKPARTYNPFVIVKNIFNDNLNRDVVSLQSQHVADIHARAVRYESKTEHLYSFTQILTASFASFAHGSNDVSNAVGPLAAIYAIWESGVLPKSSVPVPIWILVLGGIAIDFGLIFVGWRIMQKLGNNLTYHTPSRGFSMEFGAALTVISASYMQLPVSTTHCITGATVGVGLCNGNLKAVNWRMIAWCFFGWILTVPCAGVIAGCMFALLSRAPKIL</sequence>
<accession>A0AAD5SBT8</accession>
<evidence type="ECO:0000313" key="10">
    <source>
        <dbReference type="Proteomes" id="UP001212841"/>
    </source>
</evidence>
<keyword evidence="6 7" id="KW-0472">Membrane</keyword>
<keyword evidence="8" id="KW-0732">Signal</keyword>
<evidence type="ECO:0000256" key="2">
    <source>
        <dbReference type="ARBA" id="ARBA00022448"/>
    </source>
</evidence>
<dbReference type="EMBL" id="JADGJD010000369">
    <property type="protein sequence ID" value="KAJ3051669.1"/>
    <property type="molecule type" value="Genomic_DNA"/>
</dbReference>
<evidence type="ECO:0000256" key="7">
    <source>
        <dbReference type="RuleBase" id="RU363058"/>
    </source>
</evidence>
<dbReference type="Pfam" id="PF01384">
    <property type="entry name" value="PHO4"/>
    <property type="match status" value="1"/>
</dbReference>
<keyword evidence="4 7" id="KW-0812">Transmembrane</keyword>
<evidence type="ECO:0000313" key="9">
    <source>
        <dbReference type="EMBL" id="KAJ3051669.1"/>
    </source>
</evidence>
<feature type="transmembrane region" description="Helical" evidence="7">
    <location>
        <begin position="47"/>
        <end position="66"/>
    </location>
</feature>
<keyword evidence="2 7" id="KW-0813">Transport</keyword>
<protein>
    <recommendedName>
        <fullName evidence="7">Phosphate transporter</fullName>
    </recommendedName>
</protein>
<dbReference type="PANTHER" id="PTHR11101">
    <property type="entry name" value="PHOSPHATE TRANSPORTER"/>
    <property type="match status" value="1"/>
</dbReference>
<feature type="transmembrane region" description="Helical" evidence="7">
    <location>
        <begin position="147"/>
        <end position="166"/>
    </location>
</feature>
<feature type="transmembrane region" description="Helical" evidence="7">
    <location>
        <begin position="86"/>
        <end position="104"/>
    </location>
</feature>
<feature type="transmembrane region" description="Helical" evidence="7">
    <location>
        <begin position="214"/>
        <end position="239"/>
    </location>
</feature>
<dbReference type="GO" id="GO:0005315">
    <property type="term" value="F:phosphate transmembrane transporter activity"/>
    <property type="evidence" value="ECO:0007669"/>
    <property type="project" value="InterPro"/>
</dbReference>
<feature type="transmembrane region" description="Helical" evidence="7">
    <location>
        <begin position="181"/>
        <end position="202"/>
    </location>
</feature>
<dbReference type="PANTHER" id="PTHR11101:SF80">
    <property type="entry name" value="PHOSPHATE TRANSPORTER"/>
    <property type="match status" value="1"/>
</dbReference>
<feature type="signal peptide" evidence="8">
    <location>
        <begin position="1"/>
        <end position="21"/>
    </location>
</feature>
<comment type="similarity">
    <text evidence="7">Belongs to the inorganic phosphate transporter (PiT) (TC 2.A.20) family.</text>
</comment>
<evidence type="ECO:0000256" key="1">
    <source>
        <dbReference type="ARBA" id="ARBA00004141"/>
    </source>
</evidence>
<gene>
    <name evidence="9" type="primary">PHO89</name>
    <name evidence="9" type="ORF">HK097_007298</name>
</gene>
<evidence type="ECO:0000256" key="5">
    <source>
        <dbReference type="ARBA" id="ARBA00022989"/>
    </source>
</evidence>
<dbReference type="AlphaFoldDB" id="A0AAD5SBT8"/>
<keyword evidence="5 7" id="KW-1133">Transmembrane helix</keyword>